<evidence type="ECO:0000313" key="2">
    <source>
        <dbReference type="WBParaSite" id="nRc.2.0.1.t21084-RA"/>
    </source>
</evidence>
<protein>
    <submittedName>
        <fullName evidence="2">Uncharacterized protein</fullName>
    </submittedName>
</protein>
<dbReference type="WBParaSite" id="nRc.2.0.1.t21084-RA">
    <property type="protein sequence ID" value="nRc.2.0.1.t21084-RA"/>
    <property type="gene ID" value="nRc.2.0.1.g21084"/>
</dbReference>
<sequence length="62" mass="7531">MQWTQHYRMKGKFSFRSVQLEVTVDHFLENFNYPLKSKVDFQAERFKLLAIGSVPLRRKRQV</sequence>
<keyword evidence="1" id="KW-1185">Reference proteome</keyword>
<evidence type="ECO:0000313" key="1">
    <source>
        <dbReference type="Proteomes" id="UP000887565"/>
    </source>
</evidence>
<dbReference type="AlphaFoldDB" id="A0A915J5L5"/>
<reference evidence="2" key="1">
    <citation type="submission" date="2022-11" db="UniProtKB">
        <authorList>
            <consortium name="WormBaseParasite"/>
        </authorList>
    </citation>
    <scope>IDENTIFICATION</scope>
</reference>
<proteinExistence type="predicted"/>
<organism evidence="1 2">
    <name type="scientific">Romanomermis culicivorax</name>
    <name type="common">Nematode worm</name>
    <dbReference type="NCBI Taxonomy" id="13658"/>
    <lineage>
        <taxon>Eukaryota</taxon>
        <taxon>Metazoa</taxon>
        <taxon>Ecdysozoa</taxon>
        <taxon>Nematoda</taxon>
        <taxon>Enoplea</taxon>
        <taxon>Dorylaimia</taxon>
        <taxon>Mermithida</taxon>
        <taxon>Mermithoidea</taxon>
        <taxon>Mermithidae</taxon>
        <taxon>Romanomermis</taxon>
    </lineage>
</organism>
<name>A0A915J5L5_ROMCU</name>
<dbReference type="Proteomes" id="UP000887565">
    <property type="component" value="Unplaced"/>
</dbReference>
<accession>A0A915J5L5</accession>